<evidence type="ECO:0000313" key="11">
    <source>
        <dbReference type="Proteomes" id="UP000470404"/>
    </source>
</evidence>
<dbReference type="PANTHER" id="PTHR32196:SF71">
    <property type="entry name" value="AUTOINDUCER 2 IMPORT SYSTEM PERMEASE PROTEIN LSRD"/>
    <property type="match status" value="1"/>
</dbReference>
<evidence type="ECO:0000256" key="1">
    <source>
        <dbReference type="ARBA" id="ARBA00004651"/>
    </source>
</evidence>
<dbReference type="EMBL" id="JAAGNC010000189">
    <property type="protein sequence ID" value="NEC61089.1"/>
    <property type="molecule type" value="Genomic_DNA"/>
</dbReference>
<feature type="transmembrane region" description="Helical" evidence="9">
    <location>
        <begin position="46"/>
        <end position="65"/>
    </location>
</feature>
<evidence type="ECO:0000256" key="5">
    <source>
        <dbReference type="ARBA" id="ARBA00022692"/>
    </source>
</evidence>
<evidence type="ECO:0000256" key="3">
    <source>
        <dbReference type="ARBA" id="ARBA00022475"/>
    </source>
</evidence>
<feature type="transmembrane region" description="Helical" evidence="9">
    <location>
        <begin position="175"/>
        <end position="194"/>
    </location>
</feature>
<evidence type="ECO:0000256" key="7">
    <source>
        <dbReference type="ARBA" id="ARBA00023136"/>
    </source>
</evidence>
<keyword evidence="11" id="KW-1185">Reference proteome</keyword>
<evidence type="ECO:0000256" key="2">
    <source>
        <dbReference type="ARBA" id="ARBA00022448"/>
    </source>
</evidence>
<organism evidence="10 11">
    <name type="scientific">Amycolatopsis rubida</name>
    <dbReference type="NCBI Taxonomy" id="112413"/>
    <lineage>
        <taxon>Bacteria</taxon>
        <taxon>Bacillati</taxon>
        <taxon>Actinomycetota</taxon>
        <taxon>Actinomycetes</taxon>
        <taxon>Pseudonocardiales</taxon>
        <taxon>Pseudonocardiaceae</taxon>
        <taxon>Amycolatopsis</taxon>
    </lineage>
</organism>
<evidence type="ECO:0000256" key="8">
    <source>
        <dbReference type="ARBA" id="ARBA00039381"/>
    </source>
</evidence>
<keyword evidence="2" id="KW-0813">Transport</keyword>
<protein>
    <recommendedName>
        <fullName evidence="8">Autoinducer 2 import system permease protein LsrD</fullName>
    </recommendedName>
</protein>
<accession>A0ABX0C177</accession>
<sequence length="342" mass="34360">MAESSIPGAKHLPGSSLKSLDFLMVWVALAALAIVSGIFVPGTLAPSGLLAMLPFAAVLVIASIGQCLTIQSGGMDLSVPGSMTLAAAVVTGHADRQDGRIGSAVLLALGAVVLGGLLNGVAVTKLRIPPIVATLAVNALMLGFVQSYTGGVLQAVPPNLAALASAKTFGLPNTWYVAAVFVVIAAVAVNKTVWGRRLTAVGAQPESARAAGISVSRYVIGTYTAAGLCFGIAGILLAGYLQTPATTIADPYLFSTITAVIVGGTAFGGGRSRIVGTAVGAVFVSQLNVFLTATGAPSSITYLVQAAAIAIAVLLNSGGSLAEVRGYARRLVRPSHRAPTEA</sequence>
<proteinExistence type="predicted"/>
<feature type="transmembrane region" description="Helical" evidence="9">
    <location>
        <begin position="252"/>
        <end position="270"/>
    </location>
</feature>
<keyword evidence="5 9" id="KW-0812">Transmembrane</keyword>
<evidence type="ECO:0000256" key="4">
    <source>
        <dbReference type="ARBA" id="ARBA00022519"/>
    </source>
</evidence>
<evidence type="ECO:0000256" key="6">
    <source>
        <dbReference type="ARBA" id="ARBA00022989"/>
    </source>
</evidence>
<keyword evidence="6 9" id="KW-1133">Transmembrane helix</keyword>
<keyword evidence="7 9" id="KW-0472">Membrane</keyword>
<dbReference type="PANTHER" id="PTHR32196">
    <property type="entry name" value="ABC TRANSPORTER PERMEASE PROTEIN YPHD-RELATED-RELATED"/>
    <property type="match status" value="1"/>
</dbReference>
<name>A0ABX0C177_9PSEU</name>
<dbReference type="CDD" id="cd06579">
    <property type="entry name" value="TM_PBP1_transp_AraH_like"/>
    <property type="match status" value="1"/>
</dbReference>
<dbReference type="Proteomes" id="UP000470404">
    <property type="component" value="Unassembled WGS sequence"/>
</dbReference>
<dbReference type="InterPro" id="IPR001851">
    <property type="entry name" value="ABC_transp_permease"/>
</dbReference>
<feature type="transmembrane region" description="Helical" evidence="9">
    <location>
        <begin position="302"/>
        <end position="324"/>
    </location>
</feature>
<keyword evidence="4" id="KW-0997">Cell inner membrane</keyword>
<reference evidence="10 11" key="1">
    <citation type="submission" date="2020-01" db="EMBL/GenBank/DDBJ databases">
        <title>Insect and environment-associated Actinomycetes.</title>
        <authorList>
            <person name="Currrie C."/>
            <person name="Chevrette M."/>
            <person name="Carlson C."/>
            <person name="Stubbendieck R."/>
            <person name="Wendt-Pienkowski E."/>
        </authorList>
    </citation>
    <scope>NUCLEOTIDE SEQUENCE [LARGE SCALE GENOMIC DNA]</scope>
    <source>
        <strain evidence="10 11">SID8386</strain>
    </source>
</reference>
<keyword evidence="3" id="KW-1003">Cell membrane</keyword>
<comment type="caution">
    <text evidence="10">The sequence shown here is derived from an EMBL/GenBank/DDBJ whole genome shotgun (WGS) entry which is preliminary data.</text>
</comment>
<feature type="transmembrane region" description="Helical" evidence="9">
    <location>
        <begin position="215"/>
        <end position="240"/>
    </location>
</feature>
<feature type="transmembrane region" description="Helical" evidence="9">
    <location>
        <begin position="277"/>
        <end position="296"/>
    </location>
</feature>
<comment type="subcellular location">
    <subcellularLocation>
        <location evidence="1">Cell membrane</location>
        <topology evidence="1">Multi-pass membrane protein</topology>
    </subcellularLocation>
</comment>
<evidence type="ECO:0000256" key="9">
    <source>
        <dbReference type="SAM" id="Phobius"/>
    </source>
</evidence>
<feature type="transmembrane region" description="Helical" evidence="9">
    <location>
        <begin position="20"/>
        <end position="40"/>
    </location>
</feature>
<evidence type="ECO:0000313" key="10">
    <source>
        <dbReference type="EMBL" id="NEC61089.1"/>
    </source>
</evidence>
<dbReference type="RefSeq" id="WP_067587647.1">
    <property type="nucleotide sequence ID" value="NZ_JAAGNC010000189.1"/>
</dbReference>
<gene>
    <name evidence="10" type="ORF">G3I59_37210</name>
</gene>
<feature type="transmembrane region" description="Helical" evidence="9">
    <location>
        <begin position="100"/>
        <end position="123"/>
    </location>
</feature>
<dbReference type="Pfam" id="PF02653">
    <property type="entry name" value="BPD_transp_2"/>
    <property type="match status" value="1"/>
</dbReference>
<feature type="transmembrane region" description="Helical" evidence="9">
    <location>
        <begin position="135"/>
        <end position="155"/>
    </location>
</feature>